<dbReference type="Pfam" id="PF02368">
    <property type="entry name" value="Big_2"/>
    <property type="match status" value="2"/>
</dbReference>
<evidence type="ECO:0000256" key="5">
    <source>
        <dbReference type="ARBA" id="ARBA00022592"/>
    </source>
</evidence>
<gene>
    <name evidence="11" type="ORF">SAMN02745217_02235</name>
</gene>
<dbReference type="CDD" id="cd13653">
    <property type="entry name" value="PBP2_phosphate_like_1"/>
    <property type="match status" value="1"/>
</dbReference>
<protein>
    <submittedName>
        <fullName evidence="11">Phosphate binding protein</fullName>
    </submittedName>
</protein>
<dbReference type="OrthoDB" id="2680260at2"/>
<dbReference type="Proteomes" id="UP000184612">
    <property type="component" value="Unassembled WGS sequence"/>
</dbReference>
<keyword evidence="5" id="KW-0592">Phosphate transport</keyword>
<evidence type="ECO:0000313" key="11">
    <source>
        <dbReference type="EMBL" id="SHO49290.1"/>
    </source>
</evidence>
<comment type="subcellular location">
    <subcellularLocation>
        <location evidence="2">Cell membrane</location>
        <topology evidence="2">Lipid-anchor</topology>
    </subcellularLocation>
</comment>
<feature type="domain" description="BIG2" evidence="10">
    <location>
        <begin position="379"/>
        <end position="456"/>
    </location>
</feature>
<keyword evidence="12" id="KW-1185">Reference proteome</keyword>
<reference evidence="11 12" key="1">
    <citation type="submission" date="2016-12" db="EMBL/GenBank/DDBJ databases">
        <authorList>
            <person name="Song W.-J."/>
            <person name="Kurnit D.M."/>
        </authorList>
    </citation>
    <scope>NUCLEOTIDE SEQUENCE [LARGE SCALE GENOMIC DNA]</scope>
    <source>
        <strain evidence="11 12">DSM 12503</strain>
    </source>
</reference>
<accession>A0A1M7Y9J9</accession>
<evidence type="ECO:0000256" key="8">
    <source>
        <dbReference type="ARBA" id="ARBA00023288"/>
    </source>
</evidence>
<dbReference type="SUPFAM" id="SSF49373">
    <property type="entry name" value="Invasin/intimin cell-adhesion fragments"/>
    <property type="match status" value="2"/>
</dbReference>
<evidence type="ECO:0000256" key="3">
    <source>
        <dbReference type="ARBA" id="ARBA00008725"/>
    </source>
</evidence>
<evidence type="ECO:0000313" key="12">
    <source>
        <dbReference type="Proteomes" id="UP000184612"/>
    </source>
</evidence>
<evidence type="ECO:0000256" key="9">
    <source>
        <dbReference type="SAM" id="SignalP"/>
    </source>
</evidence>
<organism evidence="11 12">
    <name type="scientific">Anaerocolumna xylanovorans DSM 12503</name>
    <dbReference type="NCBI Taxonomy" id="1121345"/>
    <lineage>
        <taxon>Bacteria</taxon>
        <taxon>Bacillati</taxon>
        <taxon>Bacillota</taxon>
        <taxon>Clostridia</taxon>
        <taxon>Lachnospirales</taxon>
        <taxon>Lachnospiraceae</taxon>
        <taxon>Anaerocolumna</taxon>
    </lineage>
</organism>
<dbReference type="GO" id="GO:0005886">
    <property type="term" value="C:plasma membrane"/>
    <property type="evidence" value="ECO:0007669"/>
    <property type="project" value="UniProtKB-SubCell"/>
</dbReference>
<dbReference type="SUPFAM" id="SSF53850">
    <property type="entry name" value="Periplasmic binding protein-like II"/>
    <property type="match status" value="1"/>
</dbReference>
<dbReference type="GO" id="GO:0006817">
    <property type="term" value="P:phosphate ion transport"/>
    <property type="evidence" value="ECO:0007669"/>
    <property type="project" value="UniProtKB-KW"/>
</dbReference>
<dbReference type="SMART" id="SM00635">
    <property type="entry name" value="BID_2"/>
    <property type="match status" value="2"/>
</dbReference>
<dbReference type="InterPro" id="IPR050811">
    <property type="entry name" value="Phosphate_ABC_transporter"/>
</dbReference>
<dbReference type="STRING" id="1121345.SAMN02745217_02235"/>
<feature type="chain" id="PRO_5009929877" evidence="9">
    <location>
        <begin position="28"/>
        <end position="461"/>
    </location>
</feature>
<keyword evidence="8" id="KW-0449">Lipoprotein</keyword>
<name>A0A1M7Y9J9_9FIRM</name>
<evidence type="ECO:0000256" key="1">
    <source>
        <dbReference type="ARBA" id="ARBA00002841"/>
    </source>
</evidence>
<dbReference type="Gene3D" id="2.60.40.1080">
    <property type="match status" value="2"/>
</dbReference>
<keyword evidence="7" id="KW-0564">Palmitate</keyword>
<dbReference type="InterPro" id="IPR008964">
    <property type="entry name" value="Invasin/intimin_cell_adhesion"/>
</dbReference>
<evidence type="ECO:0000256" key="7">
    <source>
        <dbReference type="ARBA" id="ARBA00023139"/>
    </source>
</evidence>
<dbReference type="Pfam" id="PF12849">
    <property type="entry name" value="PBP_like_2"/>
    <property type="match status" value="1"/>
</dbReference>
<proteinExistence type="inferred from homology"/>
<comment type="similarity">
    <text evidence="3">Belongs to the PstS family.</text>
</comment>
<feature type="domain" description="BIG2" evidence="10">
    <location>
        <begin position="295"/>
        <end position="372"/>
    </location>
</feature>
<dbReference type="Gene3D" id="3.40.190.10">
    <property type="entry name" value="Periplasmic binding protein-like II"/>
    <property type="match status" value="2"/>
</dbReference>
<dbReference type="AlphaFoldDB" id="A0A1M7Y9J9"/>
<evidence type="ECO:0000256" key="6">
    <source>
        <dbReference type="ARBA" id="ARBA00022729"/>
    </source>
</evidence>
<evidence type="ECO:0000259" key="10">
    <source>
        <dbReference type="SMART" id="SM00635"/>
    </source>
</evidence>
<keyword evidence="6 9" id="KW-0732">Signal</keyword>
<dbReference type="EMBL" id="FRFD01000006">
    <property type="protein sequence ID" value="SHO49290.1"/>
    <property type="molecule type" value="Genomic_DNA"/>
</dbReference>
<evidence type="ECO:0000256" key="4">
    <source>
        <dbReference type="ARBA" id="ARBA00011529"/>
    </source>
</evidence>
<dbReference type="PANTHER" id="PTHR30570">
    <property type="entry name" value="PERIPLASMIC PHOSPHATE BINDING COMPONENT OF PHOSPHATE ABC TRANSPORTER"/>
    <property type="match status" value="1"/>
</dbReference>
<evidence type="ECO:0000256" key="2">
    <source>
        <dbReference type="ARBA" id="ARBA00004193"/>
    </source>
</evidence>
<sequence>MKKFVSVVLSLVLALSVFYYPPTTVSAASTASGTVVFSGSTSVNPLIQALGEAFMKKNPGIKIVEQNVTGSGAGITDAKDAKSTVDFGMSSRDLTSDEATALNKIQICLDGLAVVVNKKNPINEISPSLLYRIYSRDSSALTWNQAGGSYKTSVKIAPFGREAGSGTRSCFEDFFKVDYGKALPNSYDVKLDGSLASTGVMQTSVQNNTGAIGYMSLGDMDETKVKAVLVEGIAPSKYTVADGTYPIKRPFLLVYNKNKTITPAAQAFLDFISSADGQNIIDKMGFVKNNLVKVKAKSITLGSAALNVKPGSSVNLTAAVTPADTDNKKVAYSSSNTAVATVSSTGVVKGIKTGTAAITVKTTDGTNISKTCLVTVENPVTSVKLNKTTADVKVGKTVALKTTINPSAASNKTVIWSSSNPSVATVSLSGVVIGKKAGKAKITVTTVSGKKTAVCEVTVTK</sequence>
<comment type="function">
    <text evidence="1">Part of the ABC transporter complex PstSACB involved in phosphate import.</text>
</comment>
<dbReference type="InterPro" id="IPR003343">
    <property type="entry name" value="Big_2"/>
</dbReference>
<keyword evidence="5" id="KW-0813">Transport</keyword>
<comment type="subunit">
    <text evidence="4">The complex is composed of two ATP-binding proteins (PstB), two transmembrane proteins (PstC and PstA) and a solute-binding protein (PstS).</text>
</comment>
<feature type="signal peptide" evidence="9">
    <location>
        <begin position="1"/>
        <end position="27"/>
    </location>
</feature>
<dbReference type="RefSeq" id="WP_073588931.1">
    <property type="nucleotide sequence ID" value="NZ_FRFD01000006.1"/>
</dbReference>
<dbReference type="InterPro" id="IPR024370">
    <property type="entry name" value="PBP_domain"/>
</dbReference>
<dbReference type="PANTHER" id="PTHR30570:SF1">
    <property type="entry name" value="PHOSPHATE-BINDING PROTEIN PSTS"/>
    <property type="match status" value="1"/>
</dbReference>